<keyword evidence="6" id="KW-1185">Reference proteome</keyword>
<protein>
    <recommendedName>
        <fullName evidence="4">HTH tetR-type domain-containing protein</fullName>
    </recommendedName>
</protein>
<dbReference type="STRING" id="1616788.AR543_10370"/>
<dbReference type="Proteomes" id="UP000078148">
    <property type="component" value="Chromosome"/>
</dbReference>
<dbReference type="PANTHER" id="PTHR43479">
    <property type="entry name" value="ACREF/ENVCD OPERON REPRESSOR-RELATED"/>
    <property type="match status" value="1"/>
</dbReference>
<dbReference type="SUPFAM" id="SSF46689">
    <property type="entry name" value="Homeodomain-like"/>
    <property type="match status" value="1"/>
</dbReference>
<dbReference type="KEGG" id="pbv:AR543_10370"/>
<evidence type="ECO:0000259" key="4">
    <source>
        <dbReference type="PROSITE" id="PS50977"/>
    </source>
</evidence>
<dbReference type="PROSITE" id="PS50977">
    <property type="entry name" value="HTH_TETR_2"/>
    <property type="match status" value="1"/>
</dbReference>
<dbReference type="EMBL" id="CP013023">
    <property type="protein sequence ID" value="ANF96368.1"/>
    <property type="molecule type" value="Genomic_DNA"/>
</dbReference>
<feature type="domain" description="HTH tetR-type" evidence="4">
    <location>
        <begin position="21"/>
        <end position="81"/>
    </location>
</feature>
<evidence type="ECO:0000256" key="1">
    <source>
        <dbReference type="ARBA" id="ARBA00023125"/>
    </source>
</evidence>
<dbReference type="AlphaFoldDB" id="A0A172ZFI3"/>
<reference evidence="6" key="1">
    <citation type="submission" date="2015-10" db="EMBL/GenBank/DDBJ databases">
        <title>Genome of Paenibacillus bovis sp. nov.</title>
        <authorList>
            <person name="Wu Z."/>
            <person name="Gao C."/>
            <person name="Liu Z."/>
            <person name="Zheng H."/>
        </authorList>
    </citation>
    <scope>NUCLEOTIDE SEQUENCE [LARGE SCALE GENOMIC DNA]</scope>
    <source>
        <strain evidence="6">BD3526</strain>
    </source>
</reference>
<dbReference type="Gene3D" id="1.10.357.10">
    <property type="entry name" value="Tetracycline Repressor, domain 2"/>
    <property type="match status" value="1"/>
</dbReference>
<evidence type="ECO:0000256" key="2">
    <source>
        <dbReference type="PROSITE-ProRule" id="PRU00335"/>
    </source>
</evidence>
<gene>
    <name evidence="5" type="ORF">AR543_10370</name>
</gene>
<sequence length="210" mass="23866">MKRNRKGGYHTLAREKGAKGKESRLRLLHAAAKQFATHGFYTTKVSSIVAEAKLSQPAFYLYFESKDAVFEELVEMFRSRLQAVINDSQLPEQNGAKHSALDQLCHTLQSMFEYFYSHPDLTRIGFYLSPDANEIKLELVQGIEKMLRHEQQNSNFASDIPMNLVSECLVGTIERIVFTQLLPGRITPEELAVNIVRLYVSGLARNQSKV</sequence>
<dbReference type="PANTHER" id="PTHR43479:SF8">
    <property type="entry name" value="TRANSCRIPTIONAL REGULATOR, TETR FAMILY"/>
    <property type="match status" value="1"/>
</dbReference>
<dbReference type="InterPro" id="IPR009057">
    <property type="entry name" value="Homeodomain-like_sf"/>
</dbReference>
<dbReference type="SUPFAM" id="SSF48498">
    <property type="entry name" value="Tetracyclin repressor-like, C-terminal domain"/>
    <property type="match status" value="1"/>
</dbReference>
<dbReference type="Gene3D" id="1.10.10.60">
    <property type="entry name" value="Homeodomain-like"/>
    <property type="match status" value="1"/>
</dbReference>
<feature type="region of interest" description="Disordered" evidence="3">
    <location>
        <begin position="1"/>
        <end position="20"/>
    </location>
</feature>
<keyword evidence="1 2" id="KW-0238">DNA-binding</keyword>
<dbReference type="InterPro" id="IPR036271">
    <property type="entry name" value="Tet_transcr_reg_TetR-rel_C_sf"/>
</dbReference>
<reference evidence="5 6" key="2">
    <citation type="journal article" date="2016" name="Int. J. Syst. Evol. Microbiol.">
        <title>Paenibacillus bovis sp. nov., isolated from raw yak (Bos grunniens) milk.</title>
        <authorList>
            <person name="Gao C."/>
            <person name="Han J."/>
            <person name="Liu Z."/>
            <person name="Xu X."/>
            <person name="Hang F."/>
            <person name="Wu Z."/>
        </authorList>
    </citation>
    <scope>NUCLEOTIDE SEQUENCE [LARGE SCALE GENOMIC DNA]</scope>
    <source>
        <strain evidence="5 6">BD3526</strain>
    </source>
</reference>
<organism evidence="5 6">
    <name type="scientific">Paenibacillus bovis</name>
    <dbReference type="NCBI Taxonomy" id="1616788"/>
    <lineage>
        <taxon>Bacteria</taxon>
        <taxon>Bacillati</taxon>
        <taxon>Bacillota</taxon>
        <taxon>Bacilli</taxon>
        <taxon>Bacillales</taxon>
        <taxon>Paenibacillaceae</taxon>
        <taxon>Paenibacillus</taxon>
    </lineage>
</organism>
<name>A0A172ZFI3_9BACL</name>
<dbReference type="InterPro" id="IPR050624">
    <property type="entry name" value="HTH-type_Tx_Regulator"/>
</dbReference>
<evidence type="ECO:0000313" key="5">
    <source>
        <dbReference type="EMBL" id="ANF96368.1"/>
    </source>
</evidence>
<dbReference type="GO" id="GO:0003677">
    <property type="term" value="F:DNA binding"/>
    <property type="evidence" value="ECO:0007669"/>
    <property type="project" value="UniProtKB-UniRule"/>
</dbReference>
<dbReference type="PRINTS" id="PR00455">
    <property type="entry name" value="HTHTETR"/>
</dbReference>
<dbReference type="Pfam" id="PF00440">
    <property type="entry name" value="TetR_N"/>
    <property type="match status" value="1"/>
</dbReference>
<accession>A0A172ZFI3</accession>
<feature type="DNA-binding region" description="H-T-H motif" evidence="2">
    <location>
        <begin position="44"/>
        <end position="63"/>
    </location>
</feature>
<dbReference type="InterPro" id="IPR001647">
    <property type="entry name" value="HTH_TetR"/>
</dbReference>
<evidence type="ECO:0000313" key="6">
    <source>
        <dbReference type="Proteomes" id="UP000078148"/>
    </source>
</evidence>
<evidence type="ECO:0000256" key="3">
    <source>
        <dbReference type="SAM" id="MobiDB-lite"/>
    </source>
</evidence>
<proteinExistence type="predicted"/>